<evidence type="ECO:0000313" key="4">
    <source>
        <dbReference type="EMBL" id="CAF3904117.1"/>
    </source>
</evidence>
<dbReference type="Proteomes" id="UP000663823">
    <property type="component" value="Unassembled WGS sequence"/>
</dbReference>
<dbReference type="OrthoDB" id="9986718at2759"/>
<evidence type="ECO:0000313" key="1">
    <source>
        <dbReference type="EMBL" id="CAF0947588.1"/>
    </source>
</evidence>
<protein>
    <submittedName>
        <fullName evidence="3">Uncharacterized protein</fullName>
    </submittedName>
</protein>
<dbReference type="EMBL" id="CAJNOO010000454">
    <property type="protein sequence ID" value="CAF0947588.1"/>
    <property type="molecule type" value="Genomic_DNA"/>
</dbReference>
<dbReference type="Proteomes" id="UP000663882">
    <property type="component" value="Unassembled WGS sequence"/>
</dbReference>
<comment type="caution">
    <text evidence="3">The sequence shown here is derived from an EMBL/GenBank/DDBJ whole genome shotgun (WGS) entry which is preliminary data.</text>
</comment>
<dbReference type="EMBL" id="CAJOAX010009327">
    <property type="protein sequence ID" value="CAF4053885.1"/>
    <property type="molecule type" value="Genomic_DNA"/>
</dbReference>
<dbReference type="Proteomes" id="UP000663864">
    <property type="component" value="Unassembled WGS sequence"/>
</dbReference>
<organism evidence="3 7">
    <name type="scientific">Rotaria sordida</name>
    <dbReference type="NCBI Taxonomy" id="392033"/>
    <lineage>
        <taxon>Eukaryota</taxon>
        <taxon>Metazoa</taxon>
        <taxon>Spiralia</taxon>
        <taxon>Gnathifera</taxon>
        <taxon>Rotifera</taxon>
        <taxon>Eurotatoria</taxon>
        <taxon>Bdelloidea</taxon>
        <taxon>Philodinida</taxon>
        <taxon>Philodinidae</taxon>
        <taxon>Rotaria</taxon>
    </lineage>
</organism>
<dbReference type="Proteomes" id="UP000663836">
    <property type="component" value="Unassembled WGS sequence"/>
</dbReference>
<dbReference type="Proteomes" id="UP000663874">
    <property type="component" value="Unassembled WGS sequence"/>
</dbReference>
<evidence type="ECO:0000313" key="7">
    <source>
        <dbReference type="Proteomes" id="UP000663889"/>
    </source>
</evidence>
<dbReference type="EMBL" id="CAJNOU010002886">
    <property type="protein sequence ID" value="CAF1356429.1"/>
    <property type="molecule type" value="Genomic_DNA"/>
</dbReference>
<evidence type="ECO:0000313" key="5">
    <source>
        <dbReference type="EMBL" id="CAF4053885.1"/>
    </source>
</evidence>
<dbReference type="Proteomes" id="UP000663889">
    <property type="component" value="Unassembled WGS sequence"/>
</dbReference>
<sequence>MNYSTCRVFQDAYDFIVDLTRPTDIFQGLKAYPLIFPRGKEVYDNKMNDQQSPSRFIVNVVGRYNVEKTYVLKLLANINLEHSFIERTNGISVSLPPPTVTHNAPMALINTVGARTSVIQGEP</sequence>
<dbReference type="AlphaFoldDB" id="A0A815HTG6"/>
<reference evidence="3" key="1">
    <citation type="submission" date="2021-02" db="EMBL/GenBank/DDBJ databases">
        <authorList>
            <person name="Nowell W R."/>
        </authorList>
    </citation>
    <scope>NUCLEOTIDE SEQUENCE</scope>
</reference>
<dbReference type="EMBL" id="CAJOBD010002731">
    <property type="protein sequence ID" value="CAF3904117.1"/>
    <property type="molecule type" value="Genomic_DNA"/>
</dbReference>
<accession>A0A815HTG6</accession>
<name>A0A815HTG6_9BILA</name>
<dbReference type="EMBL" id="CAJOBE010014279">
    <property type="protein sequence ID" value="CAF4176198.1"/>
    <property type="molecule type" value="Genomic_DNA"/>
</dbReference>
<proteinExistence type="predicted"/>
<evidence type="ECO:0000313" key="3">
    <source>
        <dbReference type="EMBL" id="CAF1356429.1"/>
    </source>
</evidence>
<evidence type="ECO:0000313" key="2">
    <source>
        <dbReference type="EMBL" id="CAF0949287.1"/>
    </source>
</evidence>
<gene>
    <name evidence="6" type="ORF">FNK824_LOCUS34960</name>
    <name evidence="4" type="ORF">JBS370_LOCUS21037</name>
    <name evidence="5" type="ORF">OTI717_LOCUS31787</name>
    <name evidence="1" type="ORF">RFH988_LOCUS11445</name>
    <name evidence="3" type="ORF">SEV965_LOCUS29143</name>
    <name evidence="2" type="ORF">ZHD862_LOCUS9913</name>
</gene>
<dbReference type="EMBL" id="CAJNOT010000347">
    <property type="protein sequence ID" value="CAF0949287.1"/>
    <property type="molecule type" value="Genomic_DNA"/>
</dbReference>
<evidence type="ECO:0000313" key="6">
    <source>
        <dbReference type="EMBL" id="CAF4176198.1"/>
    </source>
</evidence>